<evidence type="ECO:0000256" key="1">
    <source>
        <dbReference type="SAM" id="MobiDB-lite"/>
    </source>
</evidence>
<dbReference type="PROSITE" id="PS51257">
    <property type="entry name" value="PROKAR_LIPOPROTEIN"/>
    <property type="match status" value="1"/>
</dbReference>
<feature type="compositionally biased region" description="Acidic residues" evidence="1">
    <location>
        <begin position="32"/>
        <end position="43"/>
    </location>
</feature>
<dbReference type="RefSeq" id="WP_151139839.1">
    <property type="nucleotide sequence ID" value="NZ_VZUS01000005.1"/>
</dbReference>
<reference evidence="2" key="1">
    <citation type="submission" date="2019-09" db="EMBL/GenBank/DDBJ databases">
        <title>Genomic analysis of Haloferax sp. CBA1149.</title>
        <authorList>
            <person name="Roh S.W."/>
        </authorList>
    </citation>
    <scope>NUCLEOTIDE SEQUENCE</scope>
    <source>
        <strain evidence="2">CBA1149</strain>
    </source>
</reference>
<dbReference type="EMBL" id="VZUS01000005">
    <property type="protein sequence ID" value="KAB1185129.1"/>
    <property type="molecule type" value="Genomic_DNA"/>
</dbReference>
<feature type="compositionally biased region" description="Low complexity" evidence="1">
    <location>
        <begin position="44"/>
        <end position="57"/>
    </location>
</feature>
<dbReference type="AlphaFoldDB" id="A0A643JW89"/>
<gene>
    <name evidence="2" type="ORF">Hfx1149_16545</name>
</gene>
<organism evidence="2">
    <name type="scientific">Haloferax sp. CBA1149</name>
    <dbReference type="NCBI Taxonomy" id="2650753"/>
    <lineage>
        <taxon>Archaea</taxon>
        <taxon>Methanobacteriati</taxon>
        <taxon>Methanobacteriota</taxon>
        <taxon>Stenosarchaea group</taxon>
        <taxon>Halobacteria</taxon>
        <taxon>Halobacteriales</taxon>
        <taxon>Haloferacaceae</taxon>
        <taxon>Haloferax</taxon>
    </lineage>
</organism>
<protein>
    <submittedName>
        <fullName evidence="2">Uncharacterized protein</fullName>
    </submittedName>
</protein>
<sequence>MSPTRRSVVRTSALLSLGLVAGCLGTGGGSGSDDDTTDMDDTPSDFPTDSSDPSGGTRPSGGPGITLTSVDSSPDIPLEPMVEVSEAVATDERPPQLRITLTNTSDETVEVGEGRAIFFEYVTDTSNDLIFLPAGQEYPAEAGCWRLSDPIAVTEEYRIESFDPGESRSKLVDLYGATKQDGDEETCLPVGEFRFESTFTVGGLSGGEEDRKTAKWGFSLSLE</sequence>
<comment type="caution">
    <text evidence="2">The sequence shown here is derived from an EMBL/GenBank/DDBJ whole genome shotgun (WGS) entry which is preliminary data.</text>
</comment>
<proteinExistence type="predicted"/>
<accession>A0A643JW89</accession>
<name>A0A643JW89_9EURY</name>
<feature type="region of interest" description="Disordered" evidence="1">
    <location>
        <begin position="21"/>
        <end position="77"/>
    </location>
</feature>
<evidence type="ECO:0000313" key="2">
    <source>
        <dbReference type="EMBL" id="KAB1185129.1"/>
    </source>
</evidence>